<gene>
    <name evidence="2" type="ORF">EVAR_72441_1</name>
</gene>
<dbReference type="EMBL" id="BGZK01010940">
    <property type="protein sequence ID" value="GBP04734.1"/>
    <property type="molecule type" value="Genomic_DNA"/>
</dbReference>
<accession>A0A4C1SS10</accession>
<evidence type="ECO:0000313" key="2">
    <source>
        <dbReference type="EMBL" id="GBP04734.1"/>
    </source>
</evidence>
<comment type="caution">
    <text evidence="2">The sequence shown here is derived from an EMBL/GenBank/DDBJ whole genome shotgun (WGS) entry which is preliminary data.</text>
</comment>
<dbReference type="Proteomes" id="UP000299102">
    <property type="component" value="Unassembled WGS sequence"/>
</dbReference>
<reference evidence="2 3" key="1">
    <citation type="journal article" date="2019" name="Commun. Biol.">
        <title>The bagworm genome reveals a unique fibroin gene that provides high tensile strength.</title>
        <authorList>
            <person name="Kono N."/>
            <person name="Nakamura H."/>
            <person name="Ohtoshi R."/>
            <person name="Tomita M."/>
            <person name="Numata K."/>
            <person name="Arakawa K."/>
        </authorList>
    </citation>
    <scope>NUCLEOTIDE SEQUENCE [LARGE SCALE GENOMIC DNA]</scope>
</reference>
<protein>
    <submittedName>
        <fullName evidence="2">Uncharacterized protein</fullName>
    </submittedName>
</protein>
<feature type="non-terminal residue" evidence="2">
    <location>
        <position position="113"/>
    </location>
</feature>
<organism evidence="2 3">
    <name type="scientific">Eumeta variegata</name>
    <name type="common">Bagworm moth</name>
    <name type="synonym">Eumeta japonica</name>
    <dbReference type="NCBI Taxonomy" id="151549"/>
    <lineage>
        <taxon>Eukaryota</taxon>
        <taxon>Metazoa</taxon>
        <taxon>Ecdysozoa</taxon>
        <taxon>Arthropoda</taxon>
        <taxon>Hexapoda</taxon>
        <taxon>Insecta</taxon>
        <taxon>Pterygota</taxon>
        <taxon>Neoptera</taxon>
        <taxon>Endopterygota</taxon>
        <taxon>Lepidoptera</taxon>
        <taxon>Glossata</taxon>
        <taxon>Ditrysia</taxon>
        <taxon>Tineoidea</taxon>
        <taxon>Psychidae</taxon>
        <taxon>Oiketicinae</taxon>
        <taxon>Eumeta</taxon>
    </lineage>
</organism>
<sequence length="113" mass="12199">MSIQTGNTLPNAKQKRKRKTRSVAAEEQGEYLEKMSVRGLDIQSVLDEVQNADSINLGKYAYSSATEHYTTHTCTAPNTTSAASATRLQQQLPSLEFSGMILPGGAQLALANP</sequence>
<proteinExistence type="predicted"/>
<evidence type="ECO:0000313" key="3">
    <source>
        <dbReference type="Proteomes" id="UP000299102"/>
    </source>
</evidence>
<feature type="region of interest" description="Disordered" evidence="1">
    <location>
        <begin position="1"/>
        <end position="27"/>
    </location>
</feature>
<evidence type="ECO:0000256" key="1">
    <source>
        <dbReference type="SAM" id="MobiDB-lite"/>
    </source>
</evidence>
<keyword evidence="3" id="KW-1185">Reference proteome</keyword>
<dbReference type="AlphaFoldDB" id="A0A4C1SS10"/>
<name>A0A4C1SS10_EUMVA</name>
<feature type="compositionally biased region" description="Polar residues" evidence="1">
    <location>
        <begin position="1"/>
        <end position="11"/>
    </location>
</feature>